<keyword evidence="3" id="KW-0862">Zinc</keyword>
<keyword evidence="1" id="KW-0479">Metal-binding</keyword>
<evidence type="ECO:0000313" key="6">
    <source>
        <dbReference type="Proteomes" id="UP001431783"/>
    </source>
</evidence>
<gene>
    <name evidence="5" type="ORF">WA026_007537</name>
</gene>
<evidence type="ECO:0000259" key="4">
    <source>
        <dbReference type="Pfam" id="PF04500"/>
    </source>
</evidence>
<comment type="caution">
    <text evidence="5">The sequence shown here is derived from an EMBL/GenBank/DDBJ whole genome shotgun (WGS) entry which is preliminary data.</text>
</comment>
<keyword evidence="2" id="KW-0863">Zinc-finger</keyword>
<dbReference type="AlphaFoldDB" id="A0AAW1UV56"/>
<evidence type="ECO:0000256" key="3">
    <source>
        <dbReference type="ARBA" id="ARBA00022833"/>
    </source>
</evidence>
<dbReference type="InterPro" id="IPR007588">
    <property type="entry name" value="Znf_FLYWCH"/>
</dbReference>
<accession>A0AAW1UV56</accession>
<feature type="domain" description="FLYWCH-type" evidence="4">
    <location>
        <begin position="21"/>
        <end position="76"/>
    </location>
</feature>
<evidence type="ECO:0000313" key="5">
    <source>
        <dbReference type="EMBL" id="KAK9884691.1"/>
    </source>
</evidence>
<dbReference type="EMBL" id="JARQZJ010000093">
    <property type="protein sequence ID" value="KAK9884691.1"/>
    <property type="molecule type" value="Genomic_DNA"/>
</dbReference>
<dbReference type="GO" id="GO:0008270">
    <property type="term" value="F:zinc ion binding"/>
    <property type="evidence" value="ECO:0007669"/>
    <property type="project" value="UniProtKB-KW"/>
</dbReference>
<reference evidence="5 6" key="1">
    <citation type="submission" date="2023-03" db="EMBL/GenBank/DDBJ databases">
        <title>Genome insight into feeding habits of ladybird beetles.</title>
        <authorList>
            <person name="Li H.-S."/>
            <person name="Huang Y.-H."/>
            <person name="Pang H."/>
        </authorList>
    </citation>
    <scope>NUCLEOTIDE SEQUENCE [LARGE SCALE GENOMIC DNA]</scope>
    <source>
        <strain evidence="5">SYSU_2023b</strain>
        <tissue evidence="5">Whole body</tissue>
    </source>
</reference>
<sequence length="96" mass="11233">MLEPLGDAHNITKRGKIYVVPGRKYPKIVLNDDSYEKSIQSNDRTFWRCTQYYKTKCASRIITMGNKLIKKYQHNHHPTKPSIENAKVLRVNISNE</sequence>
<protein>
    <recommendedName>
        <fullName evidence="4">FLYWCH-type domain-containing protein</fullName>
    </recommendedName>
</protein>
<dbReference type="Gene3D" id="2.20.25.240">
    <property type="match status" value="1"/>
</dbReference>
<keyword evidence="6" id="KW-1185">Reference proteome</keyword>
<proteinExistence type="predicted"/>
<dbReference type="Proteomes" id="UP001431783">
    <property type="component" value="Unassembled WGS sequence"/>
</dbReference>
<evidence type="ECO:0000256" key="1">
    <source>
        <dbReference type="ARBA" id="ARBA00022723"/>
    </source>
</evidence>
<dbReference type="Pfam" id="PF04500">
    <property type="entry name" value="FLYWCH"/>
    <property type="match status" value="1"/>
</dbReference>
<evidence type="ECO:0000256" key="2">
    <source>
        <dbReference type="ARBA" id="ARBA00022771"/>
    </source>
</evidence>
<name>A0AAW1UV56_9CUCU</name>
<organism evidence="5 6">
    <name type="scientific">Henosepilachna vigintioctopunctata</name>
    <dbReference type="NCBI Taxonomy" id="420089"/>
    <lineage>
        <taxon>Eukaryota</taxon>
        <taxon>Metazoa</taxon>
        <taxon>Ecdysozoa</taxon>
        <taxon>Arthropoda</taxon>
        <taxon>Hexapoda</taxon>
        <taxon>Insecta</taxon>
        <taxon>Pterygota</taxon>
        <taxon>Neoptera</taxon>
        <taxon>Endopterygota</taxon>
        <taxon>Coleoptera</taxon>
        <taxon>Polyphaga</taxon>
        <taxon>Cucujiformia</taxon>
        <taxon>Coccinelloidea</taxon>
        <taxon>Coccinellidae</taxon>
        <taxon>Epilachninae</taxon>
        <taxon>Epilachnini</taxon>
        <taxon>Henosepilachna</taxon>
    </lineage>
</organism>